<sequence length="81" mass="9696">MYTRTEAVRRSLCSSSIKWVVRCELWIFVIKENAKMRTLRLISTQSTPDEFYPRLLERHHNISCPSAICTWNFAYRKRAKT</sequence>
<evidence type="ECO:0000313" key="1">
    <source>
        <dbReference type="EMBL" id="PIO74942.1"/>
    </source>
</evidence>
<gene>
    <name evidence="1" type="ORF">TELCIR_03033</name>
</gene>
<dbReference type="EMBL" id="KZ345199">
    <property type="protein sequence ID" value="PIO74942.1"/>
    <property type="molecule type" value="Genomic_DNA"/>
</dbReference>
<name>A0A2G9UYY3_TELCI</name>
<organism evidence="1 2">
    <name type="scientific">Teladorsagia circumcincta</name>
    <name type="common">Brown stomach worm</name>
    <name type="synonym">Ostertagia circumcincta</name>
    <dbReference type="NCBI Taxonomy" id="45464"/>
    <lineage>
        <taxon>Eukaryota</taxon>
        <taxon>Metazoa</taxon>
        <taxon>Ecdysozoa</taxon>
        <taxon>Nematoda</taxon>
        <taxon>Chromadorea</taxon>
        <taxon>Rhabditida</taxon>
        <taxon>Rhabditina</taxon>
        <taxon>Rhabditomorpha</taxon>
        <taxon>Strongyloidea</taxon>
        <taxon>Trichostrongylidae</taxon>
        <taxon>Teladorsagia</taxon>
    </lineage>
</organism>
<proteinExistence type="predicted"/>
<keyword evidence="2" id="KW-1185">Reference proteome</keyword>
<protein>
    <submittedName>
        <fullName evidence="1">Uncharacterized protein</fullName>
    </submittedName>
</protein>
<evidence type="ECO:0000313" key="2">
    <source>
        <dbReference type="Proteomes" id="UP000230423"/>
    </source>
</evidence>
<accession>A0A2G9UYY3</accession>
<dbReference type="AlphaFoldDB" id="A0A2G9UYY3"/>
<reference evidence="1 2" key="1">
    <citation type="submission" date="2015-09" db="EMBL/GenBank/DDBJ databases">
        <title>Draft genome of the parasitic nematode Teladorsagia circumcincta isolate WARC Sus (inbred).</title>
        <authorList>
            <person name="Mitreva M."/>
        </authorList>
    </citation>
    <scope>NUCLEOTIDE SEQUENCE [LARGE SCALE GENOMIC DNA]</scope>
    <source>
        <strain evidence="1 2">S</strain>
    </source>
</reference>
<dbReference type="Proteomes" id="UP000230423">
    <property type="component" value="Unassembled WGS sequence"/>
</dbReference>